<dbReference type="eggNOG" id="KOG0017">
    <property type="taxonomic scope" value="Eukaryota"/>
</dbReference>
<dbReference type="STRING" id="400682.A0A1X7U8I8"/>
<dbReference type="SUPFAM" id="SSF56672">
    <property type="entry name" value="DNA/RNA polymerases"/>
    <property type="match status" value="1"/>
</dbReference>
<dbReference type="EnsemblMetazoa" id="Aqu2.1.23973_001">
    <property type="protein sequence ID" value="Aqu2.1.23973_001"/>
    <property type="gene ID" value="Aqu2.1.23973"/>
</dbReference>
<evidence type="ECO:0000259" key="2">
    <source>
        <dbReference type="Pfam" id="PF00078"/>
    </source>
</evidence>
<sequence>MLSGDIGVFVIERQPKTAVEAAKLANDYHLARKGQDEDGRKKTAGMSDGYCGTSTQDQNRKKAAEIAEELLKIFARVEILYEILTYQGIKGPLDVVHEALTPEETQVDESTVAHVLTIRERLEKMKDIGAPATIQRLIDSDARGLDNFVFTYQDDLIIFGITFEEHLDQLHIMLTRLIEAGLTAKSQKSFFDVDHCQYLGHIVGGGTIRPEQDKFDSIRNFPIPVTKNVRALSKVHS</sequence>
<dbReference type="Pfam" id="PF00078">
    <property type="entry name" value="RVT_1"/>
    <property type="match status" value="1"/>
</dbReference>
<protein>
    <recommendedName>
        <fullName evidence="2">Reverse transcriptase domain-containing protein</fullName>
    </recommendedName>
</protein>
<dbReference type="InParanoid" id="A0A1X7U8I8"/>
<dbReference type="InterPro" id="IPR043502">
    <property type="entry name" value="DNA/RNA_pol_sf"/>
</dbReference>
<reference evidence="3" key="1">
    <citation type="submission" date="2017-05" db="UniProtKB">
        <authorList>
            <consortium name="EnsemblMetazoa"/>
        </authorList>
    </citation>
    <scope>IDENTIFICATION</scope>
</reference>
<dbReference type="Gene3D" id="3.30.70.270">
    <property type="match status" value="1"/>
</dbReference>
<dbReference type="PANTHER" id="PTHR33064:SF29">
    <property type="entry name" value="PEPTIDASE A2 DOMAIN-CONTAINING PROTEIN-RELATED"/>
    <property type="match status" value="1"/>
</dbReference>
<evidence type="ECO:0000256" key="1">
    <source>
        <dbReference type="SAM" id="MobiDB-lite"/>
    </source>
</evidence>
<feature type="region of interest" description="Disordered" evidence="1">
    <location>
        <begin position="33"/>
        <end position="58"/>
    </location>
</feature>
<proteinExistence type="predicted"/>
<dbReference type="InterPro" id="IPR043128">
    <property type="entry name" value="Rev_trsase/Diguanyl_cyclase"/>
</dbReference>
<dbReference type="PANTHER" id="PTHR33064">
    <property type="entry name" value="POL PROTEIN"/>
    <property type="match status" value="1"/>
</dbReference>
<organism evidence="3">
    <name type="scientific">Amphimedon queenslandica</name>
    <name type="common">Sponge</name>
    <dbReference type="NCBI Taxonomy" id="400682"/>
    <lineage>
        <taxon>Eukaryota</taxon>
        <taxon>Metazoa</taxon>
        <taxon>Porifera</taxon>
        <taxon>Demospongiae</taxon>
        <taxon>Heteroscleromorpha</taxon>
        <taxon>Haplosclerida</taxon>
        <taxon>Niphatidae</taxon>
        <taxon>Amphimedon</taxon>
    </lineage>
</organism>
<dbReference type="AlphaFoldDB" id="A0A1X7U8I8"/>
<name>A0A1X7U8I8_AMPQE</name>
<feature type="domain" description="Reverse transcriptase" evidence="2">
    <location>
        <begin position="129"/>
        <end position="202"/>
    </location>
</feature>
<dbReference type="InterPro" id="IPR000477">
    <property type="entry name" value="RT_dom"/>
</dbReference>
<evidence type="ECO:0000313" key="3">
    <source>
        <dbReference type="EnsemblMetazoa" id="Aqu2.1.23973_001"/>
    </source>
</evidence>
<dbReference type="InterPro" id="IPR051320">
    <property type="entry name" value="Viral_Replic_Matur_Polypro"/>
</dbReference>
<accession>A0A1X7U8I8</accession>